<dbReference type="AlphaFoldDB" id="A0A4Y8MUK1"/>
<keyword evidence="3" id="KW-0238">DNA-binding</keyword>
<dbReference type="GeneID" id="97310299"/>
<comment type="caution">
    <text evidence="6">The sequence shown here is derived from an EMBL/GenBank/DDBJ whole genome shotgun (WGS) entry which is preliminary data.</text>
</comment>
<dbReference type="GO" id="GO:0000976">
    <property type="term" value="F:transcription cis-regulatory region binding"/>
    <property type="evidence" value="ECO:0007669"/>
    <property type="project" value="TreeGrafter"/>
</dbReference>
<dbReference type="SUPFAM" id="SSF53850">
    <property type="entry name" value="Periplasmic binding protein-like II"/>
    <property type="match status" value="1"/>
</dbReference>
<evidence type="ECO:0000256" key="4">
    <source>
        <dbReference type="ARBA" id="ARBA00023163"/>
    </source>
</evidence>
<dbReference type="Proteomes" id="UP000297385">
    <property type="component" value="Unassembled WGS sequence"/>
</dbReference>
<dbReference type="InterPro" id="IPR036388">
    <property type="entry name" value="WH-like_DNA-bd_sf"/>
</dbReference>
<accession>A0A4Y8MUK1</accession>
<dbReference type="InterPro" id="IPR000847">
    <property type="entry name" value="LysR_HTH_N"/>
</dbReference>
<evidence type="ECO:0000313" key="6">
    <source>
        <dbReference type="EMBL" id="TFE41015.1"/>
    </source>
</evidence>
<evidence type="ECO:0000259" key="5">
    <source>
        <dbReference type="PROSITE" id="PS50931"/>
    </source>
</evidence>
<protein>
    <submittedName>
        <fullName evidence="6">LysR family transcriptional regulator</fullName>
    </submittedName>
</protein>
<dbReference type="FunFam" id="1.10.10.10:FF:000001">
    <property type="entry name" value="LysR family transcriptional regulator"/>
    <property type="match status" value="1"/>
</dbReference>
<dbReference type="GO" id="GO:0003700">
    <property type="term" value="F:DNA-binding transcription factor activity"/>
    <property type="evidence" value="ECO:0007669"/>
    <property type="project" value="InterPro"/>
</dbReference>
<reference evidence="6 7" key="1">
    <citation type="submission" date="2019-03" db="EMBL/GenBank/DDBJ databases">
        <title>Complete Genome Sequence of Paraburkholderia dipogonis ICMP 19430T, a Nitrogen-fixing Symbiont of the South African Invasive Legume Dipogon lignosus in New Zealand.</title>
        <authorList>
            <person name="De Meyer S.E."/>
        </authorList>
    </citation>
    <scope>NUCLEOTIDE SEQUENCE [LARGE SCALE GENOMIC DNA]</scope>
    <source>
        <strain evidence="6 7">ICMP 19430</strain>
    </source>
</reference>
<dbReference type="InterPro" id="IPR005119">
    <property type="entry name" value="LysR_subst-bd"/>
</dbReference>
<evidence type="ECO:0000256" key="3">
    <source>
        <dbReference type="ARBA" id="ARBA00023125"/>
    </source>
</evidence>
<dbReference type="PRINTS" id="PR00039">
    <property type="entry name" value="HTHLYSR"/>
</dbReference>
<dbReference type="Pfam" id="PF03466">
    <property type="entry name" value="LysR_substrate"/>
    <property type="match status" value="1"/>
</dbReference>
<keyword evidence="4" id="KW-0804">Transcription</keyword>
<evidence type="ECO:0000256" key="1">
    <source>
        <dbReference type="ARBA" id="ARBA00009437"/>
    </source>
</evidence>
<dbReference type="RefSeq" id="WP_134463684.1">
    <property type="nucleotide sequence ID" value="NZ_JBHMFL010000161.1"/>
</dbReference>
<dbReference type="PANTHER" id="PTHR30126:SF98">
    <property type="entry name" value="HTH-TYPE TRANSCRIPTIONAL ACTIVATOR BAUR"/>
    <property type="match status" value="1"/>
</dbReference>
<organism evidence="6 7">
    <name type="scientific">Paraburkholderia dipogonis</name>
    <dbReference type="NCBI Taxonomy" id="1211383"/>
    <lineage>
        <taxon>Bacteria</taxon>
        <taxon>Pseudomonadati</taxon>
        <taxon>Pseudomonadota</taxon>
        <taxon>Betaproteobacteria</taxon>
        <taxon>Burkholderiales</taxon>
        <taxon>Burkholderiaceae</taxon>
        <taxon>Paraburkholderia</taxon>
    </lineage>
</organism>
<proteinExistence type="inferred from homology"/>
<dbReference type="Gene3D" id="1.10.10.10">
    <property type="entry name" value="Winged helix-like DNA-binding domain superfamily/Winged helix DNA-binding domain"/>
    <property type="match status" value="1"/>
</dbReference>
<name>A0A4Y8MUK1_9BURK</name>
<comment type="similarity">
    <text evidence="1">Belongs to the LysR transcriptional regulatory family.</text>
</comment>
<dbReference type="CDD" id="cd05466">
    <property type="entry name" value="PBP2_LTTR_substrate"/>
    <property type="match status" value="1"/>
</dbReference>
<evidence type="ECO:0000256" key="2">
    <source>
        <dbReference type="ARBA" id="ARBA00023015"/>
    </source>
</evidence>
<evidence type="ECO:0000313" key="7">
    <source>
        <dbReference type="Proteomes" id="UP000297385"/>
    </source>
</evidence>
<dbReference type="InterPro" id="IPR036390">
    <property type="entry name" value="WH_DNA-bd_sf"/>
</dbReference>
<dbReference type="Pfam" id="PF00126">
    <property type="entry name" value="HTH_1"/>
    <property type="match status" value="1"/>
</dbReference>
<feature type="domain" description="HTH lysR-type" evidence="5">
    <location>
        <begin position="1"/>
        <end position="58"/>
    </location>
</feature>
<dbReference type="SUPFAM" id="SSF46785">
    <property type="entry name" value="Winged helix' DNA-binding domain"/>
    <property type="match status" value="1"/>
</dbReference>
<gene>
    <name evidence="6" type="ORF">E2553_30405</name>
</gene>
<dbReference type="PROSITE" id="PS50931">
    <property type="entry name" value="HTH_LYSR"/>
    <property type="match status" value="1"/>
</dbReference>
<sequence>MNLHHLMHFLAVADTGSFSRASELVHLTQPALSRSIQMLEQDLGARLIDRIGKRNELTPFGVAVAEKARRIVSEAVDLKRTAELLSQGDGGVLRLGLGYAPNAMFAGPLLTYMLGHYPQVGVHLSTTSPEIQLAALRERALDALLVHSRAVHPHDDLHIDLIGTVQSGFMCRRGHPLARRRKVSFDEIVNFPVVSTMLSDEATRTLVEQFGPSAHAGRLLRASADSVAALVEAVNATDAIFLGALGTARASLEKGELVLVKLDRPLQIDAPYAFVTLAGRTQSPVLEKVLAFCTELVAQKIKIASLTSR</sequence>
<keyword evidence="2" id="KW-0805">Transcription regulation</keyword>
<dbReference type="PANTHER" id="PTHR30126">
    <property type="entry name" value="HTH-TYPE TRANSCRIPTIONAL REGULATOR"/>
    <property type="match status" value="1"/>
</dbReference>
<dbReference type="EMBL" id="SNVI01000002">
    <property type="protein sequence ID" value="TFE41015.1"/>
    <property type="molecule type" value="Genomic_DNA"/>
</dbReference>
<dbReference type="Gene3D" id="3.40.190.290">
    <property type="match status" value="1"/>
</dbReference>